<evidence type="ECO:0000256" key="2">
    <source>
        <dbReference type="ARBA" id="ARBA00024200"/>
    </source>
</evidence>
<dbReference type="EMBL" id="LO017727">
    <property type="protein sequence ID" value="CRH08140.1"/>
    <property type="molecule type" value="Genomic_DNA"/>
</dbReference>
<dbReference type="GO" id="GO:1990133">
    <property type="term" value="C:molybdopterin adenylyltransferase complex"/>
    <property type="evidence" value="ECO:0007669"/>
    <property type="project" value="TreeGrafter"/>
</dbReference>
<dbReference type="GO" id="GO:0006777">
    <property type="term" value="P:Mo-molybdopterin cofactor biosynthetic process"/>
    <property type="evidence" value="ECO:0007669"/>
    <property type="project" value="InterPro"/>
</dbReference>
<dbReference type="InterPro" id="IPR012675">
    <property type="entry name" value="Beta-grasp_dom_sf"/>
</dbReference>
<dbReference type="GO" id="GO:0000166">
    <property type="term" value="F:nucleotide binding"/>
    <property type="evidence" value="ECO:0007669"/>
    <property type="project" value="UniProtKB-KW"/>
</dbReference>
<sequence>MAKLLFFASVREKMGMPETELNLPTDVTTVGALISHLQEQGAPYSEALAGGHIQVAVNQLHTRPNDPVSDRDEIAFFPPVSGG</sequence>
<dbReference type="PANTHER" id="PTHR33359:SF1">
    <property type="entry name" value="MOLYBDOPTERIN SYNTHASE SULFUR CARRIER SUBUNIT"/>
    <property type="match status" value="1"/>
</dbReference>
<dbReference type="InterPro" id="IPR016155">
    <property type="entry name" value="Mopterin_synth/thiamin_S_b"/>
</dbReference>
<evidence type="ECO:0000313" key="4">
    <source>
        <dbReference type="EMBL" id="CRH08140.1"/>
    </source>
</evidence>
<accession>A0A1S7LMP2</accession>
<protein>
    <recommendedName>
        <fullName evidence="3">Molybdopterin synthase sulfur carrier subunit</fullName>
    </recommendedName>
</protein>
<dbReference type="PANTHER" id="PTHR33359">
    <property type="entry name" value="MOLYBDOPTERIN SYNTHASE SULFUR CARRIER SUBUNIT"/>
    <property type="match status" value="1"/>
</dbReference>
<dbReference type="InterPro" id="IPR003749">
    <property type="entry name" value="ThiS/MoaD-like"/>
</dbReference>
<dbReference type="AlphaFoldDB" id="A0A1S7LMP2"/>
<dbReference type="SUPFAM" id="SSF54285">
    <property type="entry name" value="MoaD/ThiS"/>
    <property type="match status" value="1"/>
</dbReference>
<evidence type="ECO:0000256" key="3">
    <source>
        <dbReference type="ARBA" id="ARBA00024247"/>
    </source>
</evidence>
<organism evidence="4">
    <name type="scientific">Magnetococcus massalia (strain MO-1)</name>
    <dbReference type="NCBI Taxonomy" id="451514"/>
    <lineage>
        <taxon>Bacteria</taxon>
        <taxon>Pseudomonadati</taxon>
        <taxon>Pseudomonadota</taxon>
        <taxon>Magnetococcia</taxon>
        <taxon>Magnetococcales</taxon>
        <taxon>Magnetococcaceae</taxon>
        <taxon>Magnetococcus</taxon>
    </lineage>
</organism>
<dbReference type="Pfam" id="PF02597">
    <property type="entry name" value="ThiS"/>
    <property type="match status" value="1"/>
</dbReference>
<proteinExistence type="inferred from homology"/>
<keyword evidence="1" id="KW-0547">Nucleotide-binding</keyword>
<comment type="similarity">
    <text evidence="2">Belongs to the MoaD family.</text>
</comment>
<evidence type="ECO:0000256" key="1">
    <source>
        <dbReference type="ARBA" id="ARBA00022741"/>
    </source>
</evidence>
<gene>
    <name evidence="4" type="primary">moaD</name>
    <name evidence="4" type="ORF">MAGMO_4012</name>
</gene>
<dbReference type="NCBIfam" id="TIGR01682">
    <property type="entry name" value="moaD"/>
    <property type="match status" value="1"/>
</dbReference>
<name>A0A1S7LMP2_MAGMO</name>
<dbReference type="InterPro" id="IPR044672">
    <property type="entry name" value="MOCS2A"/>
</dbReference>
<reference evidence="4" key="1">
    <citation type="submission" date="2015-04" db="EMBL/GenBank/DDBJ databases">
        <authorList>
            <person name="Syromyatnikov M.Y."/>
            <person name="Popov V.N."/>
        </authorList>
    </citation>
    <scope>NUCLEOTIDE SEQUENCE</scope>
    <source>
        <strain evidence="4">MO-1</strain>
    </source>
</reference>
<dbReference type="Gene3D" id="3.10.20.30">
    <property type="match status" value="1"/>
</dbReference>
<dbReference type="CDD" id="cd00754">
    <property type="entry name" value="Ubl_MoaD"/>
    <property type="match status" value="1"/>
</dbReference>